<keyword evidence="6 7" id="KW-0472">Membrane</keyword>
<dbReference type="RefSeq" id="WP_091586398.1">
    <property type="nucleotide sequence ID" value="NZ_FNDU01000009.1"/>
</dbReference>
<dbReference type="InterPro" id="IPR051311">
    <property type="entry name" value="DedA_domain"/>
</dbReference>
<evidence type="ECO:0000313" key="9">
    <source>
        <dbReference type="Proteomes" id="UP000199017"/>
    </source>
</evidence>
<dbReference type="STRING" id="930129.SAMN05216352_10973"/>
<dbReference type="AlphaFoldDB" id="A0A1G8LT53"/>
<evidence type="ECO:0000256" key="6">
    <source>
        <dbReference type="ARBA" id="ARBA00023136"/>
    </source>
</evidence>
<feature type="transmembrane region" description="Helical" evidence="7">
    <location>
        <begin position="12"/>
        <end position="38"/>
    </location>
</feature>
<gene>
    <name evidence="8" type="ORF">SAMN05216352_10973</name>
</gene>
<organism evidence="8 9">
    <name type="scientific">Alteribacillus bidgolensis</name>
    <dbReference type="NCBI Taxonomy" id="930129"/>
    <lineage>
        <taxon>Bacteria</taxon>
        <taxon>Bacillati</taxon>
        <taxon>Bacillota</taxon>
        <taxon>Bacilli</taxon>
        <taxon>Bacillales</taxon>
        <taxon>Bacillaceae</taxon>
        <taxon>Alteribacillus</taxon>
    </lineage>
</organism>
<evidence type="ECO:0000256" key="5">
    <source>
        <dbReference type="ARBA" id="ARBA00022989"/>
    </source>
</evidence>
<dbReference type="PANTHER" id="PTHR42709:SF6">
    <property type="entry name" value="UNDECAPRENYL PHOSPHATE TRANSPORTER A"/>
    <property type="match status" value="1"/>
</dbReference>
<evidence type="ECO:0000256" key="2">
    <source>
        <dbReference type="ARBA" id="ARBA00010792"/>
    </source>
</evidence>
<comment type="subcellular location">
    <subcellularLocation>
        <location evidence="1">Cell membrane</location>
        <topology evidence="1">Multi-pass membrane protein</topology>
    </subcellularLocation>
</comment>
<dbReference type="EMBL" id="FNDU01000009">
    <property type="protein sequence ID" value="SDI58901.1"/>
    <property type="molecule type" value="Genomic_DNA"/>
</dbReference>
<reference evidence="8 9" key="1">
    <citation type="submission" date="2016-10" db="EMBL/GenBank/DDBJ databases">
        <authorList>
            <person name="de Groot N.N."/>
        </authorList>
    </citation>
    <scope>NUCLEOTIDE SEQUENCE [LARGE SCALE GENOMIC DNA]</scope>
    <source>
        <strain evidence="9">P4B,CCM 7963,CECT 7998,DSM 25260,IBRC-M 10614,KCTC 13821</strain>
    </source>
</reference>
<comment type="similarity">
    <text evidence="2">Belongs to the DedA family.</text>
</comment>
<dbReference type="OrthoDB" id="9813426at2"/>
<evidence type="ECO:0000256" key="4">
    <source>
        <dbReference type="ARBA" id="ARBA00022692"/>
    </source>
</evidence>
<keyword evidence="5 7" id="KW-1133">Transmembrane helix</keyword>
<protein>
    <submittedName>
        <fullName evidence="8">Membrane protein DedA, SNARE-associated domain</fullName>
    </submittedName>
</protein>
<keyword evidence="3" id="KW-1003">Cell membrane</keyword>
<proteinExistence type="inferred from homology"/>
<evidence type="ECO:0000256" key="1">
    <source>
        <dbReference type="ARBA" id="ARBA00004651"/>
    </source>
</evidence>
<feature type="transmembrane region" description="Helical" evidence="7">
    <location>
        <begin position="128"/>
        <end position="150"/>
    </location>
</feature>
<evidence type="ECO:0000256" key="3">
    <source>
        <dbReference type="ARBA" id="ARBA00022475"/>
    </source>
</evidence>
<dbReference type="GO" id="GO:0005886">
    <property type="term" value="C:plasma membrane"/>
    <property type="evidence" value="ECO:0007669"/>
    <property type="project" value="UniProtKB-SubCell"/>
</dbReference>
<evidence type="ECO:0000313" key="8">
    <source>
        <dbReference type="EMBL" id="SDI58901.1"/>
    </source>
</evidence>
<dbReference type="Proteomes" id="UP000199017">
    <property type="component" value="Unassembled WGS sequence"/>
</dbReference>
<name>A0A1G8LT53_9BACI</name>
<evidence type="ECO:0000256" key="7">
    <source>
        <dbReference type="SAM" id="Phobius"/>
    </source>
</evidence>
<feature type="transmembrane region" description="Helical" evidence="7">
    <location>
        <begin position="101"/>
        <end position="121"/>
    </location>
</feature>
<keyword evidence="9" id="KW-1185">Reference proteome</keyword>
<feature type="transmembrane region" description="Helical" evidence="7">
    <location>
        <begin position="162"/>
        <end position="180"/>
    </location>
</feature>
<keyword evidence="4 7" id="KW-0812">Transmembrane</keyword>
<accession>A0A1G8LT53</accession>
<dbReference type="PANTHER" id="PTHR42709">
    <property type="entry name" value="ALKALINE PHOSPHATASE LIKE PROTEIN"/>
    <property type="match status" value="1"/>
</dbReference>
<sequence>MLTFLLDTLEQLGIIGLFLGVAVEAISIPFPAAIVMLVYGYIMDPSSLEWVLLSFGAAAVYTAISYIPYWLSLRYDHLLQNRVNKSSSKQMLKFMDKYREWTISAGRVLGMGYIVYLAAFYKITPFRYGFFTFLGILPVAFLMFYLGSLGNIEVVYTWFQNVQYGIVVLIIVAIGWYIFYRMKTRKKYQRKQQS</sequence>
<feature type="transmembrane region" description="Helical" evidence="7">
    <location>
        <begin position="50"/>
        <end position="71"/>
    </location>
</feature>